<reference evidence="3" key="1">
    <citation type="journal article" date="2023" name="Mol. Phylogenet. Evol.">
        <title>Genome-scale phylogeny and comparative genomics of the fungal order Sordariales.</title>
        <authorList>
            <person name="Hensen N."/>
            <person name="Bonometti L."/>
            <person name="Westerberg I."/>
            <person name="Brannstrom I.O."/>
            <person name="Guillou S."/>
            <person name="Cros-Aarteil S."/>
            <person name="Calhoun S."/>
            <person name="Haridas S."/>
            <person name="Kuo A."/>
            <person name="Mondo S."/>
            <person name="Pangilinan J."/>
            <person name="Riley R."/>
            <person name="LaButti K."/>
            <person name="Andreopoulos B."/>
            <person name="Lipzen A."/>
            <person name="Chen C."/>
            <person name="Yan M."/>
            <person name="Daum C."/>
            <person name="Ng V."/>
            <person name="Clum A."/>
            <person name="Steindorff A."/>
            <person name="Ohm R.A."/>
            <person name="Martin F."/>
            <person name="Silar P."/>
            <person name="Natvig D.O."/>
            <person name="Lalanne C."/>
            <person name="Gautier V."/>
            <person name="Ament-Velasquez S.L."/>
            <person name="Kruys A."/>
            <person name="Hutchinson M.I."/>
            <person name="Powell A.J."/>
            <person name="Barry K."/>
            <person name="Miller A.N."/>
            <person name="Grigoriev I.V."/>
            <person name="Debuchy R."/>
            <person name="Gladieux P."/>
            <person name="Hiltunen Thoren M."/>
            <person name="Johannesson H."/>
        </authorList>
    </citation>
    <scope>NUCLEOTIDE SEQUENCE [LARGE SCALE GENOMIC DNA]</scope>
    <source>
        <strain evidence="3">CBS 340.73</strain>
    </source>
</reference>
<keyword evidence="3" id="KW-1185">Reference proteome</keyword>
<protein>
    <recommendedName>
        <fullName evidence="4">Apple domain-containing protein</fullName>
    </recommendedName>
</protein>
<evidence type="ECO:0000313" key="2">
    <source>
        <dbReference type="EMBL" id="KAK3942886.1"/>
    </source>
</evidence>
<comment type="caution">
    <text evidence="2">The sequence shown here is derived from an EMBL/GenBank/DDBJ whole genome shotgun (WGS) entry which is preliminary data.</text>
</comment>
<accession>A0AAN6NBT4</accession>
<evidence type="ECO:0000256" key="1">
    <source>
        <dbReference type="SAM" id="SignalP"/>
    </source>
</evidence>
<gene>
    <name evidence="2" type="ORF">QBC46DRAFT_57523</name>
</gene>
<keyword evidence="1" id="KW-0732">Signal</keyword>
<evidence type="ECO:0008006" key="4">
    <source>
        <dbReference type="Google" id="ProtNLM"/>
    </source>
</evidence>
<proteinExistence type="predicted"/>
<evidence type="ECO:0000313" key="3">
    <source>
        <dbReference type="Proteomes" id="UP001303473"/>
    </source>
</evidence>
<sequence>MQLKSVVLVSLLPLALAGKNCGKGKGKGKGKGTGGGNRDKCDPGAVLELLAGSDIPRACSTDVAKQATAFCSSYLSIPTVTVYNSTITPTATATVTDTTTTSTTTTEQTTTTAISTLVGTVTETSTVTASSITGQSKRRQAKGQGQAVSCSTLSNLPIAQNLPASKIRSACNCLSVSTATVTLPTTAPAVTVTSTTTAVSTESLTETSTSTELSTTATTTTSTATVTVSPPPVLGKCDVAYDAAGNGAAGNTVQVLPAGAATSARDCCEQCQAKPNCIASAYVGGTCQHLVKTAALAGAPTSAQCPLGIEDYNFGAPAAAGVVYQGPCAY</sequence>
<dbReference type="Proteomes" id="UP001303473">
    <property type="component" value="Unassembled WGS sequence"/>
</dbReference>
<name>A0AAN6NBT4_9PEZI</name>
<dbReference type="EMBL" id="MU853770">
    <property type="protein sequence ID" value="KAK3942886.1"/>
    <property type="molecule type" value="Genomic_DNA"/>
</dbReference>
<dbReference type="AlphaFoldDB" id="A0AAN6NBT4"/>
<organism evidence="2 3">
    <name type="scientific">Diplogelasinospora grovesii</name>
    <dbReference type="NCBI Taxonomy" id="303347"/>
    <lineage>
        <taxon>Eukaryota</taxon>
        <taxon>Fungi</taxon>
        <taxon>Dikarya</taxon>
        <taxon>Ascomycota</taxon>
        <taxon>Pezizomycotina</taxon>
        <taxon>Sordariomycetes</taxon>
        <taxon>Sordariomycetidae</taxon>
        <taxon>Sordariales</taxon>
        <taxon>Diplogelasinosporaceae</taxon>
        <taxon>Diplogelasinospora</taxon>
    </lineage>
</organism>
<feature type="chain" id="PRO_5042936513" description="Apple domain-containing protein" evidence="1">
    <location>
        <begin position="18"/>
        <end position="330"/>
    </location>
</feature>
<feature type="signal peptide" evidence="1">
    <location>
        <begin position="1"/>
        <end position="17"/>
    </location>
</feature>